<dbReference type="GO" id="GO:0005776">
    <property type="term" value="C:autophagosome"/>
    <property type="evidence" value="ECO:0000318"/>
    <property type="project" value="GO_Central"/>
</dbReference>
<feature type="compositionally biased region" description="Low complexity" evidence="4">
    <location>
        <begin position="580"/>
        <end position="600"/>
    </location>
</feature>
<dbReference type="InterPro" id="IPR040182">
    <property type="entry name" value="ATG13"/>
</dbReference>
<dbReference type="VEuPathDB" id="FungiDB:PGTG_09441"/>
<reference evidence="7" key="2">
    <citation type="journal article" date="2011" name="Proc. Natl. Acad. Sci. U.S.A.">
        <title>Obligate biotrophy features unraveled by the genomic analysis of rust fungi.</title>
        <authorList>
            <person name="Duplessis S."/>
            <person name="Cuomo C.A."/>
            <person name="Lin Y.-C."/>
            <person name="Aerts A."/>
            <person name="Tisserant E."/>
            <person name="Veneault-Fourrey C."/>
            <person name="Joly D.L."/>
            <person name="Hacquard S."/>
            <person name="Amselem J."/>
            <person name="Cantarel B.L."/>
            <person name="Chiu R."/>
            <person name="Coutinho P.M."/>
            <person name="Feau N."/>
            <person name="Field M."/>
            <person name="Frey P."/>
            <person name="Gelhaye E."/>
            <person name="Goldberg J."/>
            <person name="Grabherr M.G."/>
            <person name="Kodira C.D."/>
            <person name="Kohler A."/>
            <person name="Kuees U."/>
            <person name="Lindquist E.A."/>
            <person name="Lucas S.M."/>
            <person name="Mago R."/>
            <person name="Mauceli E."/>
            <person name="Morin E."/>
            <person name="Murat C."/>
            <person name="Pangilinan J.L."/>
            <person name="Park R."/>
            <person name="Pearson M."/>
            <person name="Quesneville H."/>
            <person name="Rouhier N."/>
            <person name="Sakthikumar S."/>
            <person name="Salamov A.A."/>
            <person name="Schmutz J."/>
            <person name="Selles B."/>
            <person name="Shapiro H."/>
            <person name="Tanguay P."/>
            <person name="Tuskan G.A."/>
            <person name="Henrissat B."/>
            <person name="Van de Peer Y."/>
            <person name="Rouze P."/>
            <person name="Ellis J.G."/>
            <person name="Dodds P.N."/>
            <person name="Schein J.E."/>
            <person name="Zhong S."/>
            <person name="Hamelin R.C."/>
            <person name="Grigoriev I.V."/>
            <person name="Szabo L.J."/>
            <person name="Martin F."/>
        </authorList>
    </citation>
    <scope>NUCLEOTIDE SEQUENCE [LARGE SCALE GENOMIC DNA]</scope>
    <source>
        <strain evidence="7">CRL 75-36-700-3 / race SCCL</strain>
    </source>
</reference>
<feature type="region of interest" description="Disordered" evidence="4">
    <location>
        <begin position="960"/>
        <end position="1045"/>
    </location>
</feature>
<dbReference type="GO" id="GO:0034497">
    <property type="term" value="P:protein localization to phagophore assembly site"/>
    <property type="evidence" value="ECO:0000318"/>
    <property type="project" value="GO_Central"/>
</dbReference>
<dbReference type="STRING" id="418459.E3KHF3"/>
<reference key="1">
    <citation type="submission" date="2007-01" db="EMBL/GenBank/DDBJ databases">
        <title>The Genome Sequence of Puccinia graminis f. sp. tritici Strain CRL 75-36-700-3.</title>
        <authorList>
            <consortium name="The Broad Institute Genome Sequencing Platform"/>
            <person name="Birren B."/>
            <person name="Lander E."/>
            <person name="Galagan J."/>
            <person name="Nusbaum C."/>
            <person name="Devon K."/>
            <person name="Cuomo C."/>
            <person name="Jaffe D."/>
            <person name="Butler J."/>
            <person name="Alvarez P."/>
            <person name="Gnerre S."/>
            <person name="Grabherr M."/>
            <person name="Mauceli E."/>
            <person name="Brockman W."/>
            <person name="Young S."/>
            <person name="LaButti K."/>
            <person name="Sykes S."/>
            <person name="DeCaprio D."/>
            <person name="Crawford M."/>
            <person name="Koehrsen M."/>
            <person name="Engels R."/>
            <person name="Montgomery P."/>
            <person name="Pearson M."/>
            <person name="Howarth C."/>
            <person name="Larson L."/>
            <person name="White J."/>
            <person name="Zeng Q."/>
            <person name="Kodira C."/>
            <person name="Yandava C."/>
            <person name="Alvarado L."/>
            <person name="O'Leary S."/>
            <person name="Szabo L."/>
            <person name="Dean R."/>
            <person name="Schein J."/>
        </authorList>
    </citation>
    <scope>NUCLEOTIDE SEQUENCE</scope>
    <source>
        <strain>CRL 75-36-700-3</strain>
    </source>
</reference>
<feature type="compositionally biased region" description="Polar residues" evidence="4">
    <location>
        <begin position="398"/>
        <end position="411"/>
    </location>
</feature>
<proteinExistence type="inferred from homology"/>
<dbReference type="Proteomes" id="UP000008783">
    <property type="component" value="Unassembled WGS sequence"/>
</dbReference>
<gene>
    <name evidence="6" type="ORF">PGTG_09441</name>
</gene>
<keyword evidence="2 3" id="KW-0072">Autophagy</keyword>
<accession>E3KHF3</accession>
<dbReference type="KEGG" id="pgr:PGTG_09441"/>
<dbReference type="Gene3D" id="3.30.900.10">
    <property type="entry name" value="HORMA domain"/>
    <property type="match status" value="1"/>
</dbReference>
<evidence type="ECO:0000256" key="4">
    <source>
        <dbReference type="SAM" id="MobiDB-lite"/>
    </source>
</evidence>
<feature type="compositionally biased region" description="Low complexity" evidence="4">
    <location>
        <begin position="112"/>
        <end position="131"/>
    </location>
</feature>
<sequence length="1045" mass="115146">MRGFLGLVLTDFRFFFFFSRTNQSNYHLQGEMRRQYQDSSHSSTRNKTTKTDQLIHHIYSKSTQLIINARIDQPTTDSRHDKWFNLELPEPDYFKEELKTWKSLSASIHSLSNSNSSNSLKNSKQQQQQQQPLPNYDLIPVLIFETILDIQALPPNSFITLTDSQAREHTVDHRIPQPTHPNHPTLHHHHQSTHSLNRPQIHKNIVIERWSVSLLGPFPNQPTTLEPPTVYRHSIIHFRALYSHLRTMPGSTLYQRLKKRTNPEHGLLKIGCRISTANPCQEFSLHPLQFHHPSSYPHQEIGIYQDLSNSQSHAPPDSISTYDFPSIQTSLGSIKTRVIYRNQIDFRIGDKERVLSSRFRQEDQLERPLRASTTNTTATPISAWIVNYRAACSKFTKSGLSVPTTSTTTNRPAPHPIPSHPHNTDHHHHQHHHHHQSESVSPHLKSEPNSSDHPPLTSYGSLSSRHHPVPKPHNSTSFDQLFTPVEPSKTSSDSLTAEILAATESSPFASVPHRPSQNNNGSGNSSALTAKLRQSLPPVQSNALPLPPSLNRSNSSITAAPGGNSKMGASNTAASPRQFSVLSSSPLSGPSSSIRISTGRPHSQQASSSNTAHLLPGASPTTPGGSSGSSYPPIPGPLSPVPADPSLAAQRSALPGQPMMRRYSSSRHSRSFGQASSSGGTSLLTGDSGGSLGRRALLNSSAFDELHQQRKAEEEKSDINQFIHLIDSSQTIPITLRPHPRQASRPAHLRYQKRTPKDSLRSDQPLEPSLDNLAPTIEEEQELEEDSRLSLLVKEKLELTLKKLIPPSNSEDSIPSSGLSNQALRSIPHSSHPPQVLSHLTEATRPDSSHQYPSNISSSSSNNNPTTWKGKARAGSTGPPLPPPPATPTTLQRLREEEDEDLAAEVFIRPSSIVDRHQPTAELISPLAVGSTERPSGVGAHVGLGGLVDRVHDGDRVCDGERRAREDGDQMDEIGLDDEDDIRVDDEGDLEDEEGDLDDEDLDRADGQENCTEQVLDGGDQQGVGGREREDRGGGDGLESIPIEL</sequence>
<dbReference type="InterPro" id="IPR018731">
    <property type="entry name" value="Atg13_N"/>
</dbReference>
<dbReference type="HOGENOM" id="CLU_010869_0_0_1"/>
<feature type="compositionally biased region" description="Acidic residues" evidence="4">
    <location>
        <begin position="969"/>
        <end position="1003"/>
    </location>
</feature>
<feature type="region of interest" description="Disordered" evidence="4">
    <location>
        <begin position="398"/>
        <end position="688"/>
    </location>
</feature>
<feature type="compositionally biased region" description="Low complexity" evidence="4">
    <location>
        <begin position="854"/>
        <end position="864"/>
    </location>
</feature>
<dbReference type="EMBL" id="DS178287">
    <property type="protein sequence ID" value="EFP83728.2"/>
    <property type="molecule type" value="Genomic_DNA"/>
</dbReference>
<dbReference type="GO" id="GO:0000407">
    <property type="term" value="C:phagophore assembly site"/>
    <property type="evidence" value="ECO:0000318"/>
    <property type="project" value="GO_Central"/>
</dbReference>
<name>E3KHF3_PUCGT</name>
<evidence type="ECO:0000256" key="3">
    <source>
        <dbReference type="RuleBase" id="RU361214"/>
    </source>
</evidence>
<protein>
    <recommendedName>
        <fullName evidence="3">Autophagy-related protein 13</fullName>
    </recommendedName>
</protein>
<dbReference type="OrthoDB" id="70161at2759"/>
<feature type="region of interest" description="Disordered" evidence="4">
    <location>
        <begin position="112"/>
        <end position="132"/>
    </location>
</feature>
<feature type="compositionally biased region" description="Low complexity" evidence="4">
    <location>
        <begin position="516"/>
        <end position="526"/>
    </location>
</feature>
<dbReference type="GO" id="GO:1990316">
    <property type="term" value="C:Atg1/ULK1 kinase complex"/>
    <property type="evidence" value="ECO:0000318"/>
    <property type="project" value="GO_Central"/>
</dbReference>
<feature type="compositionally biased region" description="Low complexity" evidence="4">
    <location>
        <begin position="616"/>
        <end position="631"/>
    </location>
</feature>
<evidence type="ECO:0000256" key="2">
    <source>
        <dbReference type="ARBA" id="ARBA00023006"/>
    </source>
</evidence>
<dbReference type="PANTHER" id="PTHR13430:SF4">
    <property type="entry name" value="AUTOPHAGY-RELATED PROTEIN 13"/>
    <property type="match status" value="1"/>
</dbReference>
<feature type="compositionally biased region" description="Polar residues" evidence="4">
    <location>
        <begin position="601"/>
        <end position="612"/>
    </location>
</feature>
<feature type="domain" description="Autophagy-related protein 13 N-terminal" evidence="5">
    <location>
        <begin position="55"/>
        <end position="346"/>
    </location>
</feature>
<dbReference type="AlphaFoldDB" id="E3KHF3"/>
<keyword evidence="7" id="KW-1185">Reference proteome</keyword>
<feature type="region of interest" description="Disordered" evidence="4">
    <location>
        <begin position="806"/>
        <end position="890"/>
    </location>
</feature>
<dbReference type="GO" id="GO:0005829">
    <property type="term" value="C:cytosol"/>
    <property type="evidence" value="ECO:0000318"/>
    <property type="project" value="GO_Central"/>
</dbReference>
<dbReference type="InParanoid" id="E3KHF3"/>
<evidence type="ECO:0000256" key="1">
    <source>
        <dbReference type="ARBA" id="ARBA00005246"/>
    </source>
</evidence>
<feature type="compositionally biased region" description="Pro residues" evidence="4">
    <location>
        <begin position="632"/>
        <end position="643"/>
    </location>
</feature>
<feature type="compositionally biased region" description="Polar residues" evidence="4">
    <location>
        <begin position="807"/>
        <end position="833"/>
    </location>
</feature>
<feature type="compositionally biased region" description="Basic residues" evidence="4">
    <location>
        <begin position="738"/>
        <end position="754"/>
    </location>
</feature>
<dbReference type="GO" id="GO:0019887">
    <property type="term" value="F:protein kinase regulator activity"/>
    <property type="evidence" value="ECO:0000318"/>
    <property type="project" value="GO_Central"/>
</dbReference>
<organism evidence="6 7">
    <name type="scientific">Puccinia graminis f. sp. tritici (strain CRL 75-36-700-3 / race SCCL)</name>
    <name type="common">Black stem rust fungus</name>
    <dbReference type="NCBI Taxonomy" id="418459"/>
    <lineage>
        <taxon>Eukaryota</taxon>
        <taxon>Fungi</taxon>
        <taxon>Dikarya</taxon>
        <taxon>Basidiomycota</taxon>
        <taxon>Pucciniomycotina</taxon>
        <taxon>Pucciniomycetes</taxon>
        <taxon>Pucciniales</taxon>
        <taxon>Pucciniaceae</taxon>
        <taxon>Puccinia</taxon>
    </lineage>
</organism>
<feature type="region of interest" description="Disordered" evidence="4">
    <location>
        <begin position="733"/>
        <end position="774"/>
    </location>
</feature>
<dbReference type="PANTHER" id="PTHR13430">
    <property type="match status" value="1"/>
</dbReference>
<dbReference type="GO" id="GO:0000423">
    <property type="term" value="P:mitophagy"/>
    <property type="evidence" value="ECO:0000318"/>
    <property type="project" value="GO_Central"/>
</dbReference>
<dbReference type="InterPro" id="IPR036570">
    <property type="entry name" value="HORMA_dom_sf"/>
</dbReference>
<feature type="compositionally biased region" description="Low complexity" evidence="4">
    <location>
        <begin position="671"/>
        <end position="686"/>
    </location>
</feature>
<dbReference type="GeneID" id="10532415"/>
<evidence type="ECO:0000313" key="6">
    <source>
        <dbReference type="EMBL" id="EFP83728.2"/>
    </source>
</evidence>
<evidence type="ECO:0000313" key="7">
    <source>
        <dbReference type="Proteomes" id="UP000008783"/>
    </source>
</evidence>
<feature type="compositionally biased region" description="Polar residues" evidence="4">
    <location>
        <begin position="567"/>
        <end position="578"/>
    </location>
</feature>
<comment type="similarity">
    <text evidence="1 3">Belongs to the ATG13 family. Fungi subfamily.</text>
</comment>
<evidence type="ECO:0000259" key="5">
    <source>
        <dbReference type="Pfam" id="PF10033"/>
    </source>
</evidence>
<dbReference type="GO" id="GO:0034727">
    <property type="term" value="P:piecemeal microautophagy of the nucleus"/>
    <property type="evidence" value="ECO:0000318"/>
    <property type="project" value="GO_Central"/>
</dbReference>
<feature type="compositionally biased region" description="Low complexity" evidence="4">
    <location>
        <begin position="541"/>
        <end position="556"/>
    </location>
</feature>
<feature type="compositionally biased region" description="Basic residues" evidence="4">
    <location>
        <begin position="425"/>
        <end position="435"/>
    </location>
</feature>
<dbReference type="FunFam" id="3.30.900.10:FF:000024">
    <property type="entry name" value="Autophagy-related protein 13"/>
    <property type="match status" value="1"/>
</dbReference>
<feature type="compositionally biased region" description="Polar residues" evidence="4">
    <location>
        <begin position="447"/>
        <end position="463"/>
    </location>
</feature>
<dbReference type="RefSeq" id="XP_003328147.2">
    <property type="nucleotide sequence ID" value="XM_003328099.2"/>
</dbReference>
<feature type="region of interest" description="Disordered" evidence="4">
    <location>
        <begin position="174"/>
        <end position="198"/>
    </location>
</feature>
<dbReference type="Pfam" id="PF10033">
    <property type="entry name" value="ATG13"/>
    <property type="match status" value="1"/>
</dbReference>